<reference evidence="1 2" key="1">
    <citation type="journal article" date="2019" name="Sci. Rep.">
        <title>Orb-weaving spider Araneus ventricosus genome elucidates the spidroin gene catalogue.</title>
        <authorList>
            <person name="Kono N."/>
            <person name="Nakamura H."/>
            <person name="Ohtoshi R."/>
            <person name="Moran D.A.P."/>
            <person name="Shinohara A."/>
            <person name="Yoshida Y."/>
            <person name="Fujiwara M."/>
            <person name="Mori M."/>
            <person name="Tomita M."/>
            <person name="Arakawa K."/>
        </authorList>
    </citation>
    <scope>NUCLEOTIDE SEQUENCE [LARGE SCALE GENOMIC DNA]</scope>
</reference>
<proteinExistence type="predicted"/>
<sequence length="104" mass="11571">MLLKGNVGSLRVKCFSIPDPGWPSGYGIGLQKPSTYVRDILKTVKCCETRHATMKRLELEENDVPSIFPGCPSCMSSSSAITESPSKNGNDWNKHKLNFLWIKV</sequence>
<dbReference type="Proteomes" id="UP000499080">
    <property type="component" value="Unassembled WGS sequence"/>
</dbReference>
<accession>A0A4Y2AL90</accession>
<evidence type="ECO:0000313" key="2">
    <source>
        <dbReference type="Proteomes" id="UP000499080"/>
    </source>
</evidence>
<keyword evidence="2" id="KW-1185">Reference proteome</keyword>
<gene>
    <name evidence="1" type="ORF">AVEN_92304_1</name>
</gene>
<organism evidence="1 2">
    <name type="scientific">Araneus ventricosus</name>
    <name type="common">Orbweaver spider</name>
    <name type="synonym">Epeira ventricosa</name>
    <dbReference type="NCBI Taxonomy" id="182803"/>
    <lineage>
        <taxon>Eukaryota</taxon>
        <taxon>Metazoa</taxon>
        <taxon>Ecdysozoa</taxon>
        <taxon>Arthropoda</taxon>
        <taxon>Chelicerata</taxon>
        <taxon>Arachnida</taxon>
        <taxon>Araneae</taxon>
        <taxon>Araneomorphae</taxon>
        <taxon>Entelegynae</taxon>
        <taxon>Araneoidea</taxon>
        <taxon>Araneidae</taxon>
        <taxon>Araneus</taxon>
    </lineage>
</organism>
<dbReference type="EMBL" id="BGPR01000021">
    <property type="protein sequence ID" value="GBL80407.1"/>
    <property type="molecule type" value="Genomic_DNA"/>
</dbReference>
<comment type="caution">
    <text evidence="1">The sequence shown here is derived from an EMBL/GenBank/DDBJ whole genome shotgun (WGS) entry which is preliminary data.</text>
</comment>
<dbReference type="AlphaFoldDB" id="A0A4Y2AL90"/>
<name>A0A4Y2AL90_ARAVE</name>
<evidence type="ECO:0000313" key="1">
    <source>
        <dbReference type="EMBL" id="GBL80407.1"/>
    </source>
</evidence>
<dbReference type="OrthoDB" id="6430453at2759"/>
<protein>
    <submittedName>
        <fullName evidence="1">Uncharacterized protein</fullName>
    </submittedName>
</protein>